<gene>
    <name evidence="6" type="ORF">MNBD_GAMMA11-1463</name>
</gene>
<keyword evidence="4" id="KW-0472">Membrane</keyword>
<dbReference type="Pfam" id="PF13432">
    <property type="entry name" value="TPR_16"/>
    <property type="match status" value="1"/>
</dbReference>
<keyword evidence="6" id="KW-0456">Lyase</keyword>
<dbReference type="EC" id="4.6.1.1" evidence="6"/>
<dbReference type="Gene3D" id="1.25.40.10">
    <property type="entry name" value="Tetratricopeptide repeat domain"/>
    <property type="match status" value="1"/>
</dbReference>
<accession>A0A3B0XH80</accession>
<evidence type="ECO:0000313" key="6">
    <source>
        <dbReference type="EMBL" id="VAW63633.1"/>
    </source>
</evidence>
<keyword evidence="3" id="KW-0238">DNA-binding</keyword>
<sequence>MSYKNTLQINAPFYIDKWLIDPLSNRIRCEDREIKLEPKVMAVLICLARNPGKVIKREQIEETAWAGMVVGYGSLASAIIKLRKAFGDNSGKRRFIETVSKKGYRLIAETRLSENRHHATSEIPGPPEKKPLIIPRLEIKKTKKLYLLLISSFIFFITVWLISSLNLIDGRSDENTKHVIIPETPAIAVLPFKNLSIDAEQEYYSDGLTADLITELAKLSKLSVVARNTVFAYKNLDVDLKKTGKSLGVNYIIEGSVRRLKDKLRITARLIDVNNNFTLWADHYDGTHEDLFEYQDKVVKKIVSSLEITLTDAERSRLSKKYSASIKAYDEFLQGWQSLWLQSREGVRLSREHFLHAIELDGQFARAYANLSFSYYLDALNGWDTDRERVLRNAHFYADKAISIDSSLPQVHFTKGMANIMSGQYQQAIQEAEIALTLNPNFADAYGLLASALNFAGQSQQAEVEMLKAMRINPGHPGVYKVIYGEILFNQGKYREATDNFELVLDRNPEYTEARRWLAASLACENRLDEANWQVEMLSASGSDISIQRIEKALFFKDPEHARHFTNALLKAGFTP</sequence>
<dbReference type="GO" id="GO:0000160">
    <property type="term" value="P:phosphorelay signal transduction system"/>
    <property type="evidence" value="ECO:0007669"/>
    <property type="project" value="InterPro"/>
</dbReference>
<dbReference type="GO" id="GO:0003677">
    <property type="term" value="F:DNA binding"/>
    <property type="evidence" value="ECO:0007669"/>
    <property type="project" value="UniProtKB-KW"/>
</dbReference>
<evidence type="ECO:0000259" key="5">
    <source>
        <dbReference type="PROSITE" id="PS51755"/>
    </source>
</evidence>
<dbReference type="SUPFAM" id="SSF48452">
    <property type="entry name" value="TPR-like"/>
    <property type="match status" value="1"/>
</dbReference>
<dbReference type="InterPro" id="IPR011990">
    <property type="entry name" value="TPR-like_helical_dom_sf"/>
</dbReference>
<dbReference type="InterPro" id="IPR019734">
    <property type="entry name" value="TPR_rpt"/>
</dbReference>
<dbReference type="Gene3D" id="3.40.50.10610">
    <property type="entry name" value="ABC-type transport auxiliary lipoprotein component"/>
    <property type="match status" value="1"/>
</dbReference>
<organism evidence="6">
    <name type="scientific">hydrothermal vent metagenome</name>
    <dbReference type="NCBI Taxonomy" id="652676"/>
    <lineage>
        <taxon>unclassified sequences</taxon>
        <taxon>metagenomes</taxon>
        <taxon>ecological metagenomes</taxon>
    </lineage>
</organism>
<dbReference type="PROSITE" id="PS50005">
    <property type="entry name" value="TPR"/>
    <property type="match status" value="1"/>
</dbReference>
<evidence type="ECO:0000256" key="4">
    <source>
        <dbReference type="SAM" id="Phobius"/>
    </source>
</evidence>
<dbReference type="PANTHER" id="PTHR44943">
    <property type="entry name" value="CELLULOSE SYNTHASE OPERON PROTEIN C"/>
    <property type="match status" value="1"/>
</dbReference>
<dbReference type="CDD" id="cd00383">
    <property type="entry name" value="trans_reg_C"/>
    <property type="match status" value="1"/>
</dbReference>
<keyword evidence="2" id="KW-0802">TPR repeat</keyword>
<dbReference type="PROSITE" id="PS51755">
    <property type="entry name" value="OMPR_PHOB"/>
    <property type="match status" value="1"/>
</dbReference>
<evidence type="ECO:0000256" key="3">
    <source>
        <dbReference type="ARBA" id="ARBA00023125"/>
    </source>
</evidence>
<proteinExistence type="predicted"/>
<dbReference type="PANTHER" id="PTHR44943:SF8">
    <property type="entry name" value="TPR REPEAT-CONTAINING PROTEIN MJ0263"/>
    <property type="match status" value="1"/>
</dbReference>
<keyword evidence="4" id="KW-1133">Transmembrane helix</keyword>
<dbReference type="EMBL" id="UOFG01000208">
    <property type="protein sequence ID" value="VAW63633.1"/>
    <property type="molecule type" value="Genomic_DNA"/>
</dbReference>
<dbReference type="InterPro" id="IPR016032">
    <property type="entry name" value="Sig_transdc_resp-reg_C-effctor"/>
</dbReference>
<evidence type="ECO:0000256" key="2">
    <source>
        <dbReference type="ARBA" id="ARBA00022803"/>
    </source>
</evidence>
<feature type="domain" description="OmpR/PhoB-type" evidence="5">
    <location>
        <begin position="4"/>
        <end position="108"/>
    </location>
</feature>
<dbReference type="Pfam" id="PF14559">
    <property type="entry name" value="TPR_19"/>
    <property type="match status" value="1"/>
</dbReference>
<evidence type="ECO:0000256" key="1">
    <source>
        <dbReference type="ARBA" id="ARBA00022737"/>
    </source>
</evidence>
<dbReference type="InterPro" id="IPR001867">
    <property type="entry name" value="OmpR/PhoB-type_DNA-bd"/>
</dbReference>
<protein>
    <submittedName>
        <fullName evidence="6">Adenylate cyclase</fullName>
        <ecNumber evidence="6">4.6.1.1</ecNumber>
    </submittedName>
</protein>
<dbReference type="GO" id="GO:0004016">
    <property type="term" value="F:adenylate cyclase activity"/>
    <property type="evidence" value="ECO:0007669"/>
    <property type="project" value="UniProtKB-EC"/>
</dbReference>
<dbReference type="SUPFAM" id="SSF46894">
    <property type="entry name" value="C-terminal effector domain of the bipartite response regulators"/>
    <property type="match status" value="1"/>
</dbReference>
<dbReference type="Pfam" id="PF00486">
    <property type="entry name" value="Trans_reg_C"/>
    <property type="match status" value="1"/>
</dbReference>
<dbReference type="InterPro" id="IPR051685">
    <property type="entry name" value="Ycf3/AcsC/BcsC/TPR_MFPF"/>
</dbReference>
<keyword evidence="1" id="KW-0677">Repeat</keyword>
<reference evidence="6" key="1">
    <citation type="submission" date="2018-06" db="EMBL/GenBank/DDBJ databases">
        <authorList>
            <person name="Zhirakovskaya E."/>
        </authorList>
    </citation>
    <scope>NUCLEOTIDE SEQUENCE</scope>
</reference>
<name>A0A3B0XH80_9ZZZZ</name>
<feature type="transmembrane region" description="Helical" evidence="4">
    <location>
        <begin position="145"/>
        <end position="168"/>
    </location>
</feature>
<dbReference type="Gene3D" id="1.10.10.10">
    <property type="entry name" value="Winged helix-like DNA-binding domain superfamily/Winged helix DNA-binding domain"/>
    <property type="match status" value="1"/>
</dbReference>
<dbReference type="AlphaFoldDB" id="A0A3B0XH80"/>
<dbReference type="SMART" id="SM00862">
    <property type="entry name" value="Trans_reg_C"/>
    <property type="match status" value="1"/>
</dbReference>
<dbReference type="InterPro" id="IPR036388">
    <property type="entry name" value="WH-like_DNA-bd_sf"/>
</dbReference>
<keyword evidence="4" id="KW-0812">Transmembrane</keyword>
<dbReference type="SMART" id="SM00028">
    <property type="entry name" value="TPR"/>
    <property type="match status" value="3"/>
</dbReference>
<dbReference type="GO" id="GO:0006355">
    <property type="term" value="P:regulation of DNA-templated transcription"/>
    <property type="evidence" value="ECO:0007669"/>
    <property type="project" value="InterPro"/>
</dbReference>